<dbReference type="EMBL" id="KZ824638">
    <property type="protein sequence ID" value="RAK78233.1"/>
    <property type="molecule type" value="Genomic_DNA"/>
</dbReference>
<name>A0A8G1RTX3_9EURO</name>
<evidence type="ECO:0000313" key="1">
    <source>
        <dbReference type="EMBL" id="RAK78233.1"/>
    </source>
</evidence>
<dbReference type="AlphaFoldDB" id="A0A8G1RTX3"/>
<accession>A0A8G1RTX3</accession>
<dbReference type="RefSeq" id="XP_040802243.1">
    <property type="nucleotide sequence ID" value="XM_040948544.1"/>
</dbReference>
<dbReference type="VEuPathDB" id="FungiDB:BO72DRAFT_495378"/>
<dbReference type="Proteomes" id="UP000249789">
    <property type="component" value="Unassembled WGS sequence"/>
</dbReference>
<evidence type="ECO:0000313" key="2">
    <source>
        <dbReference type="Proteomes" id="UP000249789"/>
    </source>
</evidence>
<keyword evidence="2" id="KW-1185">Reference proteome</keyword>
<protein>
    <submittedName>
        <fullName evidence="1">Uncharacterized protein</fullName>
    </submittedName>
</protein>
<proteinExistence type="predicted"/>
<sequence>MSLLHLWDIRGKALIAMDEFHGQGYLLPALEIAKYCKAKYKLSTMLNRRARAFLGATETWFFAQQDRSFIGTPIDQWPLPNDLLLRLAKVER</sequence>
<gene>
    <name evidence="1" type="ORF">BO72DRAFT_495378</name>
</gene>
<reference evidence="1 2" key="1">
    <citation type="submission" date="2018-02" db="EMBL/GenBank/DDBJ databases">
        <title>The genomes of Aspergillus section Nigri reveals drivers in fungal speciation.</title>
        <authorList>
            <consortium name="DOE Joint Genome Institute"/>
            <person name="Vesth T.C."/>
            <person name="Nybo J."/>
            <person name="Theobald S."/>
            <person name="Brandl J."/>
            <person name="Frisvad J.C."/>
            <person name="Nielsen K.F."/>
            <person name="Lyhne E.K."/>
            <person name="Kogle M.E."/>
            <person name="Kuo A."/>
            <person name="Riley R."/>
            <person name="Clum A."/>
            <person name="Nolan M."/>
            <person name="Lipzen A."/>
            <person name="Salamov A."/>
            <person name="Henrissat B."/>
            <person name="Wiebenga A."/>
            <person name="De vries R.P."/>
            <person name="Grigoriev I.V."/>
            <person name="Mortensen U.H."/>
            <person name="Andersen M.R."/>
            <person name="Baker S.E."/>
        </authorList>
    </citation>
    <scope>NUCLEOTIDE SEQUENCE [LARGE SCALE GENOMIC DNA]</scope>
    <source>
        <strain evidence="1 2">CBS 313.89</strain>
    </source>
</reference>
<organism evidence="1 2">
    <name type="scientific">Aspergillus fijiensis CBS 313.89</name>
    <dbReference type="NCBI Taxonomy" id="1448319"/>
    <lineage>
        <taxon>Eukaryota</taxon>
        <taxon>Fungi</taxon>
        <taxon>Dikarya</taxon>
        <taxon>Ascomycota</taxon>
        <taxon>Pezizomycotina</taxon>
        <taxon>Eurotiomycetes</taxon>
        <taxon>Eurotiomycetidae</taxon>
        <taxon>Eurotiales</taxon>
        <taxon>Aspergillaceae</taxon>
        <taxon>Aspergillus</taxon>
    </lineage>
</organism>
<dbReference type="OrthoDB" id="10633991at2759"/>
<dbReference type="GeneID" id="63865877"/>